<dbReference type="InterPro" id="IPR018763">
    <property type="entry name" value="DUF2334"/>
</dbReference>
<dbReference type="PANTHER" id="PTHR47561:SF1">
    <property type="entry name" value="POLYSACCHARIDE DEACETYLASE FAMILY PROTEIN (AFU_ORTHOLOGUE AFUA_6G05030)"/>
    <property type="match status" value="1"/>
</dbReference>
<dbReference type="InterPro" id="IPR011330">
    <property type="entry name" value="Glyco_hydro/deAcase_b/a-brl"/>
</dbReference>
<dbReference type="GO" id="GO:0016810">
    <property type="term" value="F:hydrolase activity, acting on carbon-nitrogen (but not peptide) bonds"/>
    <property type="evidence" value="ECO:0007669"/>
    <property type="project" value="InterPro"/>
</dbReference>
<dbReference type="PANTHER" id="PTHR47561">
    <property type="entry name" value="POLYSACCHARIDE DEACETYLASE FAMILY PROTEIN (AFU_ORTHOLOGUE AFUA_6G05030)"/>
    <property type="match status" value="1"/>
</dbReference>
<organism evidence="3 4">
    <name type="scientific">bacterium (Candidatus Ratteibacteria) CG01_land_8_20_14_3_00_40_19</name>
    <dbReference type="NCBI Taxonomy" id="2014290"/>
    <lineage>
        <taxon>Bacteria</taxon>
        <taxon>Candidatus Ratteibacteria</taxon>
    </lineage>
</organism>
<keyword evidence="1" id="KW-1133">Transmembrane helix</keyword>
<name>A0A2M7E6N5_9BACT</name>
<accession>A0A2M7E6N5</accession>
<reference evidence="4" key="1">
    <citation type="submission" date="2017-09" db="EMBL/GenBank/DDBJ databases">
        <title>Depth-based differentiation of microbial function through sediment-hosted aquifers and enrichment of novel symbionts in the deep terrestrial subsurface.</title>
        <authorList>
            <person name="Probst A.J."/>
            <person name="Ladd B."/>
            <person name="Jarett J.K."/>
            <person name="Geller-Mcgrath D.E."/>
            <person name="Sieber C.M.K."/>
            <person name="Emerson J.B."/>
            <person name="Anantharaman K."/>
            <person name="Thomas B.C."/>
            <person name="Malmstrom R."/>
            <person name="Stieglmeier M."/>
            <person name="Klingl A."/>
            <person name="Woyke T."/>
            <person name="Ryan C.M."/>
            <person name="Banfield J.F."/>
        </authorList>
    </citation>
    <scope>NUCLEOTIDE SEQUENCE [LARGE SCALE GENOMIC DNA]</scope>
</reference>
<dbReference type="PROSITE" id="PS51677">
    <property type="entry name" value="NODB"/>
    <property type="match status" value="1"/>
</dbReference>
<dbReference type="EMBL" id="PETL01000366">
    <property type="protein sequence ID" value="PIV63396.1"/>
    <property type="molecule type" value="Genomic_DNA"/>
</dbReference>
<gene>
    <name evidence="3" type="ORF">COS11_07645</name>
</gene>
<feature type="domain" description="NodB homology" evidence="2">
    <location>
        <begin position="60"/>
        <end position="302"/>
    </location>
</feature>
<evidence type="ECO:0000256" key="1">
    <source>
        <dbReference type="SAM" id="Phobius"/>
    </source>
</evidence>
<dbReference type="Proteomes" id="UP000228886">
    <property type="component" value="Unassembled WGS sequence"/>
</dbReference>
<keyword evidence="1" id="KW-0472">Membrane</keyword>
<dbReference type="SUPFAM" id="SSF88713">
    <property type="entry name" value="Glycoside hydrolase/deacetylase"/>
    <property type="match status" value="1"/>
</dbReference>
<sequence>MIKRIKFTKTKIIIGVLFLILFAVSYFLVYYYRDLIFGPPVLFREDENIEINLYPNNFQSVFIFTNDDINKLTEPGKVKNVVDILNEYGVKGIFFVIPHYKGRYRLSKNDELTKVLQEITEDGHEIAQHGLTHWVPRKKPKIINLAKEFADLPYGEQKRRIYTGRKILEDAGFQVNGFRAPAFSANQQTLKILDELNFLYGSNASIYPPPFMMANRRFAESIYYPYHPEDLNLIEFISHGDFFRTHFNSKNFMIIKNRFEKTHNRRGIFILLSHIEPLNNPQGLNLLDRSLKYITTKNLWKPNLTELTLWWKARELLWAESRIDNSTLKITLEKGSELELNGLTIKIKEGIEAEKYHVIDDEGNLIKEGKISEKVVTINY</sequence>
<protein>
    <recommendedName>
        <fullName evidence="2">NodB homology domain-containing protein</fullName>
    </recommendedName>
</protein>
<keyword evidence="1" id="KW-0812">Transmembrane</keyword>
<dbReference type="GO" id="GO:0005975">
    <property type="term" value="P:carbohydrate metabolic process"/>
    <property type="evidence" value="ECO:0007669"/>
    <property type="project" value="InterPro"/>
</dbReference>
<evidence type="ECO:0000313" key="3">
    <source>
        <dbReference type="EMBL" id="PIV63396.1"/>
    </source>
</evidence>
<evidence type="ECO:0000313" key="4">
    <source>
        <dbReference type="Proteomes" id="UP000228886"/>
    </source>
</evidence>
<proteinExistence type="predicted"/>
<comment type="caution">
    <text evidence="3">The sequence shown here is derived from an EMBL/GenBank/DDBJ whole genome shotgun (WGS) entry which is preliminary data.</text>
</comment>
<feature type="transmembrane region" description="Helical" evidence="1">
    <location>
        <begin position="12"/>
        <end position="32"/>
    </location>
</feature>
<dbReference type="Gene3D" id="3.20.20.370">
    <property type="entry name" value="Glycoside hydrolase/deacetylase"/>
    <property type="match status" value="1"/>
</dbReference>
<dbReference type="InterPro" id="IPR002509">
    <property type="entry name" value="NODB_dom"/>
</dbReference>
<dbReference type="AlphaFoldDB" id="A0A2M7E6N5"/>
<dbReference type="Pfam" id="PF10096">
    <property type="entry name" value="DUF2334"/>
    <property type="match status" value="1"/>
</dbReference>
<evidence type="ECO:0000259" key="2">
    <source>
        <dbReference type="PROSITE" id="PS51677"/>
    </source>
</evidence>